<dbReference type="PANTHER" id="PTHR48045">
    <property type="entry name" value="UDP-GLYCOSYLTRANSFERASE 72B1"/>
    <property type="match status" value="1"/>
</dbReference>
<sequence>MGTALSRCFGLAVNTFSDLEHGYCELYVDNGYVKRAYFLGPLSLPLPETVPGGNSQCIEWLDKKPNNSVLYLCFGTFVPVSDAQLQELALGLEASGKPFLWVVRSDSWAPPEEWTERVGDRGMVITGWAPQTAILAHPAVGAFVTHCGWNSVLETIVAGVPVLTWPVVFEQFITERFVTQVLAIGARMSPEGAGVRSTRHKENDLVPAKVVAQAVSAFMEPGGEGDAARSRVKELSVKARAAMADGGSSHRDLRRLIDDLMEARSAARKAGTHGAALSSDIVS</sequence>
<comment type="caution">
    <text evidence="4">The sequence shown here is derived from an EMBL/GenBank/DDBJ whole genome shotgun (WGS) entry which is preliminary data.</text>
</comment>
<reference evidence="4" key="2">
    <citation type="submission" date="2021-12" db="EMBL/GenBank/DDBJ databases">
        <title>Resequencing data analysis of finger millet.</title>
        <authorList>
            <person name="Hatakeyama M."/>
            <person name="Aluri S."/>
            <person name="Balachadran M.T."/>
            <person name="Sivarajan S.R."/>
            <person name="Poveda L."/>
            <person name="Shimizu-Inatsugi R."/>
            <person name="Schlapbach R."/>
            <person name="Sreeman S.M."/>
            <person name="Shimizu K.K."/>
        </authorList>
    </citation>
    <scope>NUCLEOTIDE SEQUENCE</scope>
</reference>
<dbReference type="EMBL" id="BQKI01000071">
    <property type="protein sequence ID" value="GJN14847.1"/>
    <property type="molecule type" value="Genomic_DNA"/>
</dbReference>
<dbReference type="GO" id="GO:0008194">
    <property type="term" value="F:UDP-glycosyltransferase activity"/>
    <property type="evidence" value="ECO:0007669"/>
    <property type="project" value="InterPro"/>
</dbReference>
<dbReference type="Pfam" id="PF00201">
    <property type="entry name" value="UDPGT"/>
    <property type="match status" value="1"/>
</dbReference>
<evidence type="ECO:0000256" key="3">
    <source>
        <dbReference type="RuleBase" id="RU003718"/>
    </source>
</evidence>
<dbReference type="PANTHER" id="PTHR48045:SF34">
    <property type="entry name" value="ISOFLAVONE 7-O-GLUCOSYLTRANSFERASE 1-LIKE"/>
    <property type="match status" value="1"/>
</dbReference>
<accession>A0AAV5DXI9</accession>
<proteinExistence type="inferred from homology"/>
<evidence type="ECO:0000313" key="4">
    <source>
        <dbReference type="EMBL" id="GJN14847.1"/>
    </source>
</evidence>
<dbReference type="FunFam" id="3.40.50.2000:FF:000063">
    <property type="entry name" value="Glycosyltransferase"/>
    <property type="match status" value="1"/>
</dbReference>
<evidence type="ECO:0000313" key="5">
    <source>
        <dbReference type="Proteomes" id="UP001054889"/>
    </source>
</evidence>
<dbReference type="InterPro" id="IPR035595">
    <property type="entry name" value="UDP_glycos_trans_CS"/>
</dbReference>
<gene>
    <name evidence="4" type="primary">gb01713</name>
    <name evidence="4" type="ORF">PR202_gb01713</name>
</gene>
<reference evidence="4" key="1">
    <citation type="journal article" date="2018" name="DNA Res.">
        <title>Multiple hybrid de novo genome assembly of finger millet, an orphan allotetraploid crop.</title>
        <authorList>
            <person name="Hatakeyama M."/>
            <person name="Aluri S."/>
            <person name="Balachadran M.T."/>
            <person name="Sivarajan S.R."/>
            <person name="Patrignani A."/>
            <person name="Gruter S."/>
            <person name="Poveda L."/>
            <person name="Shimizu-Inatsugi R."/>
            <person name="Baeten J."/>
            <person name="Francoijs K.J."/>
            <person name="Nataraja K.N."/>
            <person name="Reddy Y.A.N."/>
            <person name="Phadnis S."/>
            <person name="Ravikumar R.L."/>
            <person name="Schlapbach R."/>
            <person name="Sreeman S.M."/>
            <person name="Shimizu K.K."/>
        </authorList>
    </citation>
    <scope>NUCLEOTIDE SEQUENCE</scope>
</reference>
<protein>
    <recommendedName>
        <fullName evidence="6">UDP-glycosyltransferases domain-containing protein</fullName>
    </recommendedName>
</protein>
<dbReference type="SUPFAM" id="SSF53756">
    <property type="entry name" value="UDP-Glycosyltransferase/glycogen phosphorylase"/>
    <property type="match status" value="1"/>
</dbReference>
<dbReference type="PROSITE" id="PS00375">
    <property type="entry name" value="UDPGT"/>
    <property type="match status" value="1"/>
</dbReference>
<organism evidence="4 5">
    <name type="scientific">Eleusine coracana subsp. coracana</name>
    <dbReference type="NCBI Taxonomy" id="191504"/>
    <lineage>
        <taxon>Eukaryota</taxon>
        <taxon>Viridiplantae</taxon>
        <taxon>Streptophyta</taxon>
        <taxon>Embryophyta</taxon>
        <taxon>Tracheophyta</taxon>
        <taxon>Spermatophyta</taxon>
        <taxon>Magnoliopsida</taxon>
        <taxon>Liliopsida</taxon>
        <taxon>Poales</taxon>
        <taxon>Poaceae</taxon>
        <taxon>PACMAD clade</taxon>
        <taxon>Chloridoideae</taxon>
        <taxon>Cynodonteae</taxon>
        <taxon>Eleusininae</taxon>
        <taxon>Eleusine</taxon>
    </lineage>
</organism>
<evidence type="ECO:0000256" key="2">
    <source>
        <dbReference type="ARBA" id="ARBA00022679"/>
    </source>
</evidence>
<name>A0AAV5DXI9_ELECO</name>
<dbReference type="AlphaFoldDB" id="A0AAV5DXI9"/>
<keyword evidence="5" id="KW-1185">Reference proteome</keyword>
<keyword evidence="2 3" id="KW-0808">Transferase</keyword>
<evidence type="ECO:0000256" key="1">
    <source>
        <dbReference type="ARBA" id="ARBA00009995"/>
    </source>
</evidence>
<dbReference type="Gene3D" id="3.40.50.2000">
    <property type="entry name" value="Glycogen Phosphorylase B"/>
    <property type="match status" value="2"/>
</dbReference>
<evidence type="ECO:0008006" key="6">
    <source>
        <dbReference type="Google" id="ProtNLM"/>
    </source>
</evidence>
<keyword evidence="3" id="KW-0328">Glycosyltransferase</keyword>
<dbReference type="CDD" id="cd03784">
    <property type="entry name" value="GT1_Gtf-like"/>
    <property type="match status" value="1"/>
</dbReference>
<comment type="similarity">
    <text evidence="1 3">Belongs to the UDP-glycosyltransferase family.</text>
</comment>
<dbReference type="Proteomes" id="UP001054889">
    <property type="component" value="Unassembled WGS sequence"/>
</dbReference>
<dbReference type="InterPro" id="IPR002213">
    <property type="entry name" value="UDP_glucos_trans"/>
</dbReference>